<evidence type="ECO:0000313" key="1">
    <source>
        <dbReference type="EMBL" id="PIO39478.1"/>
    </source>
</evidence>
<dbReference type="EMBL" id="KV924696">
    <property type="protein sequence ID" value="PIO39478.1"/>
    <property type="molecule type" value="Genomic_DNA"/>
</dbReference>
<protein>
    <submittedName>
        <fullName evidence="1">Uncharacterized protein</fullName>
    </submittedName>
</protein>
<sequence>MVGYLPVLECSDVGCQVLLPPLPVREPGSEALGRHTRSLLLFCEAPAALSYWPSSRGRRTELSAGIMRHSRDSQKWGQDTKCGTGGGKETNERKFRFWVERSQLKQCSGEYSKCCHLFDI</sequence>
<accession>A0A2G9SH65</accession>
<organism evidence="1 2">
    <name type="scientific">Aquarana catesbeiana</name>
    <name type="common">American bullfrog</name>
    <name type="synonym">Rana catesbeiana</name>
    <dbReference type="NCBI Taxonomy" id="8400"/>
    <lineage>
        <taxon>Eukaryota</taxon>
        <taxon>Metazoa</taxon>
        <taxon>Chordata</taxon>
        <taxon>Craniata</taxon>
        <taxon>Vertebrata</taxon>
        <taxon>Euteleostomi</taxon>
        <taxon>Amphibia</taxon>
        <taxon>Batrachia</taxon>
        <taxon>Anura</taxon>
        <taxon>Neobatrachia</taxon>
        <taxon>Ranoidea</taxon>
        <taxon>Ranidae</taxon>
        <taxon>Aquarana</taxon>
    </lineage>
</organism>
<keyword evidence="2" id="KW-1185">Reference proteome</keyword>
<proteinExistence type="predicted"/>
<dbReference type="OrthoDB" id="6284217at2759"/>
<name>A0A2G9SH65_AQUCT</name>
<dbReference type="Proteomes" id="UP000228934">
    <property type="component" value="Unassembled WGS sequence"/>
</dbReference>
<dbReference type="AlphaFoldDB" id="A0A2G9SH65"/>
<reference evidence="2" key="1">
    <citation type="journal article" date="2017" name="Nat. Commun.">
        <title>The North American bullfrog draft genome provides insight into hormonal regulation of long noncoding RNA.</title>
        <authorList>
            <person name="Hammond S.A."/>
            <person name="Warren R.L."/>
            <person name="Vandervalk B.P."/>
            <person name="Kucuk E."/>
            <person name="Khan H."/>
            <person name="Gibb E.A."/>
            <person name="Pandoh P."/>
            <person name="Kirk H."/>
            <person name="Zhao Y."/>
            <person name="Jones M."/>
            <person name="Mungall A.J."/>
            <person name="Coope R."/>
            <person name="Pleasance S."/>
            <person name="Moore R.A."/>
            <person name="Holt R.A."/>
            <person name="Round J.M."/>
            <person name="Ohora S."/>
            <person name="Walle B.V."/>
            <person name="Veldhoen N."/>
            <person name="Helbing C.C."/>
            <person name="Birol I."/>
        </authorList>
    </citation>
    <scope>NUCLEOTIDE SEQUENCE [LARGE SCALE GENOMIC DNA]</scope>
</reference>
<evidence type="ECO:0000313" key="2">
    <source>
        <dbReference type="Proteomes" id="UP000228934"/>
    </source>
</evidence>
<gene>
    <name evidence="1" type="ORF">AB205_0116180</name>
</gene>